<dbReference type="AlphaFoldDB" id="A0A6A7ZRX1"/>
<accession>A0A6A7ZRX1</accession>
<sequence>MIPETLALTPQGPSYGGISPEHLCRQAAQALRYVHALAKPIIALDDHFAQIDADANIDPLVFRQFSIALGETSLKRRGGFDRVYNASECRKQAIAGQLENAAVMLLYFGLEELCTVRAETIKVPASSPFIGAE</sequence>
<protein>
    <submittedName>
        <fullName evidence="1">Uncharacterized protein</fullName>
    </submittedName>
</protein>
<gene>
    <name evidence="1" type="ORF">GHK45_13940</name>
</gene>
<evidence type="ECO:0000313" key="1">
    <source>
        <dbReference type="EMBL" id="MQW04838.1"/>
    </source>
</evidence>
<proteinExistence type="predicted"/>
<dbReference type="EMBL" id="WISP01000103">
    <property type="protein sequence ID" value="MQW04838.1"/>
    <property type="molecule type" value="Genomic_DNA"/>
</dbReference>
<name>A0A6A7ZRX1_RHIML</name>
<organism evidence="1">
    <name type="scientific">Rhizobium meliloti</name>
    <name type="common">Ensifer meliloti</name>
    <name type="synonym">Sinorhizobium meliloti</name>
    <dbReference type="NCBI Taxonomy" id="382"/>
    <lineage>
        <taxon>Bacteria</taxon>
        <taxon>Pseudomonadati</taxon>
        <taxon>Pseudomonadota</taxon>
        <taxon>Alphaproteobacteria</taxon>
        <taxon>Hyphomicrobiales</taxon>
        <taxon>Rhizobiaceae</taxon>
        <taxon>Sinorhizobium/Ensifer group</taxon>
        <taxon>Sinorhizobium</taxon>
    </lineage>
</organism>
<comment type="caution">
    <text evidence="1">The sequence shown here is derived from an EMBL/GenBank/DDBJ whole genome shotgun (WGS) entry which is preliminary data.</text>
</comment>
<reference evidence="1" key="1">
    <citation type="journal article" date="2013" name="Genome Biol.">
        <title>Comparative genomics of the core and accessory genomes of 48 Sinorhizobium strains comprising five genospecies.</title>
        <authorList>
            <person name="Sugawara M."/>
            <person name="Epstein B."/>
            <person name="Badgley B.D."/>
            <person name="Unno T."/>
            <person name="Xu L."/>
            <person name="Reese J."/>
            <person name="Gyaneshwar P."/>
            <person name="Denny R."/>
            <person name="Mudge J."/>
            <person name="Bharti A.K."/>
            <person name="Farmer A.D."/>
            <person name="May G.D."/>
            <person name="Woodward J.E."/>
            <person name="Medigue C."/>
            <person name="Vallenet D."/>
            <person name="Lajus A."/>
            <person name="Rouy Z."/>
            <person name="Martinez-Vaz B."/>
            <person name="Tiffin P."/>
            <person name="Young N.D."/>
            <person name="Sadowsky M.J."/>
        </authorList>
    </citation>
    <scope>NUCLEOTIDE SEQUENCE</scope>
    <source>
        <strain evidence="1">M30</strain>
    </source>
</reference>